<feature type="transmembrane region" description="Helical" evidence="1">
    <location>
        <begin position="93"/>
        <end position="113"/>
    </location>
</feature>
<dbReference type="PATRIC" id="fig|1333857.3.peg.2912"/>
<keyword evidence="1" id="KW-0472">Membrane</keyword>
<evidence type="ECO:0000313" key="2">
    <source>
        <dbReference type="EMBL" id="EQM74755.1"/>
    </source>
</evidence>
<reference evidence="2 3" key="1">
    <citation type="journal article" date="2013" name="Genome Announc.">
        <title>Whole-genome sequences of five oyster-associated bacteria show potential for crude oil hydrocarbon degradation.</title>
        <authorList>
            <person name="Chauhan A."/>
            <person name="Green S."/>
            <person name="Pathak A."/>
            <person name="Thomas J."/>
            <person name="Venkatramanan R."/>
        </authorList>
    </citation>
    <scope>NUCLEOTIDE SEQUENCE [LARGE SCALE GENOMIC DNA]</scope>
    <source>
        <strain evidence="2 3">MF109</strain>
    </source>
</reference>
<dbReference type="EMBL" id="ATAO01000206">
    <property type="protein sequence ID" value="EQM74755.1"/>
    <property type="molecule type" value="Genomic_DNA"/>
</dbReference>
<gene>
    <name evidence="2" type="ORF">L687_04645</name>
</gene>
<keyword evidence="1" id="KW-0812">Transmembrane</keyword>
<dbReference type="RefSeq" id="WP_021200844.1">
    <property type="nucleotide sequence ID" value="NZ_ATAO01000206.1"/>
</dbReference>
<feature type="transmembrane region" description="Helical" evidence="1">
    <location>
        <begin position="31"/>
        <end position="52"/>
    </location>
</feature>
<sequence length="312" mass="34302">MRYLYLGVFVVLIAVLIARIPAAVRNRESWMTWLAVLLACLAIMTLGPVIPIEVLDSWLGGTNIVWLVQCVLATFAFWAFAEAAKAIDGIGAHPLRTIPVPVLGCALFTLPFFLSRNRGPTVEHFSRVHAYDLTIYVSALTYMAGLCWIVGGIVRASRGHTAPGHRLFRTGGVAIIGGCIVEAITMTVDHLRIGNPALVHIAYWGFDVLFYPGVILIVSGMVYFSIRRISRACRIRRRADNLRKIITQNGLPSLDDEVGHPADTYTVYSLLIRINDHRILGNLTLSPIEATLVADSEAWVEADLPQMIEAAG</sequence>
<dbReference type="AlphaFoldDB" id="T5KEZ0"/>
<organism evidence="2 3">
    <name type="scientific">Microbacterium maritypicum MF109</name>
    <dbReference type="NCBI Taxonomy" id="1333857"/>
    <lineage>
        <taxon>Bacteria</taxon>
        <taxon>Bacillati</taxon>
        <taxon>Actinomycetota</taxon>
        <taxon>Actinomycetes</taxon>
        <taxon>Micrococcales</taxon>
        <taxon>Microbacteriaceae</taxon>
        <taxon>Microbacterium</taxon>
    </lineage>
</organism>
<feature type="transmembrane region" description="Helical" evidence="1">
    <location>
        <begin position="166"/>
        <end position="188"/>
    </location>
</feature>
<name>T5KEZ0_MICMQ</name>
<feature type="transmembrane region" description="Helical" evidence="1">
    <location>
        <begin position="133"/>
        <end position="154"/>
    </location>
</feature>
<keyword evidence="1" id="KW-1133">Transmembrane helix</keyword>
<evidence type="ECO:0008006" key="4">
    <source>
        <dbReference type="Google" id="ProtNLM"/>
    </source>
</evidence>
<accession>T5KEZ0</accession>
<feature type="transmembrane region" description="Helical" evidence="1">
    <location>
        <begin position="6"/>
        <end position="24"/>
    </location>
</feature>
<protein>
    <recommendedName>
        <fullName evidence="4">Histidine kinase N-terminal 7TM region domain-containing protein</fullName>
    </recommendedName>
</protein>
<evidence type="ECO:0000313" key="3">
    <source>
        <dbReference type="Proteomes" id="UP000016033"/>
    </source>
</evidence>
<feature type="transmembrane region" description="Helical" evidence="1">
    <location>
        <begin position="64"/>
        <end position="81"/>
    </location>
</feature>
<evidence type="ECO:0000256" key="1">
    <source>
        <dbReference type="SAM" id="Phobius"/>
    </source>
</evidence>
<dbReference type="Proteomes" id="UP000016033">
    <property type="component" value="Unassembled WGS sequence"/>
</dbReference>
<feature type="transmembrane region" description="Helical" evidence="1">
    <location>
        <begin position="208"/>
        <end position="226"/>
    </location>
</feature>
<comment type="caution">
    <text evidence="2">The sequence shown here is derived from an EMBL/GenBank/DDBJ whole genome shotgun (WGS) entry which is preliminary data.</text>
</comment>
<proteinExistence type="predicted"/>